<dbReference type="InterPro" id="IPR029062">
    <property type="entry name" value="Class_I_gatase-like"/>
</dbReference>
<gene>
    <name evidence="10" type="ORF">Pcinc_012104</name>
</gene>
<evidence type="ECO:0000256" key="4">
    <source>
        <dbReference type="ARBA" id="ARBA00022525"/>
    </source>
</evidence>
<name>A0AAE1FZL0_PETCI</name>
<feature type="active site" evidence="8">
    <location>
        <position position="284"/>
    </location>
</feature>
<organism evidence="10 11">
    <name type="scientific">Petrolisthes cinctipes</name>
    <name type="common">Flat porcelain crab</name>
    <dbReference type="NCBI Taxonomy" id="88211"/>
    <lineage>
        <taxon>Eukaryota</taxon>
        <taxon>Metazoa</taxon>
        <taxon>Ecdysozoa</taxon>
        <taxon>Arthropoda</taxon>
        <taxon>Crustacea</taxon>
        <taxon>Multicrustacea</taxon>
        <taxon>Malacostraca</taxon>
        <taxon>Eumalacostraca</taxon>
        <taxon>Eucarida</taxon>
        <taxon>Decapoda</taxon>
        <taxon>Pleocyemata</taxon>
        <taxon>Anomura</taxon>
        <taxon>Galatheoidea</taxon>
        <taxon>Porcellanidae</taxon>
        <taxon>Petrolisthes</taxon>
    </lineage>
</organism>
<evidence type="ECO:0000256" key="1">
    <source>
        <dbReference type="ARBA" id="ARBA00004239"/>
    </source>
</evidence>
<evidence type="ECO:0000256" key="6">
    <source>
        <dbReference type="ARBA" id="ARBA00022801"/>
    </source>
</evidence>
<dbReference type="EC" id="3.4.19.9" evidence="3 8"/>
<dbReference type="GO" id="GO:0046900">
    <property type="term" value="P:tetrahydrofolylpolyglutamate metabolic process"/>
    <property type="evidence" value="ECO:0007669"/>
    <property type="project" value="TreeGrafter"/>
</dbReference>
<dbReference type="PANTHER" id="PTHR11315">
    <property type="entry name" value="PROTEASE FAMILY C26 GAMMA-GLUTAMYL HYDROLASE"/>
    <property type="match status" value="1"/>
</dbReference>
<dbReference type="Pfam" id="PF07722">
    <property type="entry name" value="Peptidase_C26"/>
    <property type="match status" value="1"/>
</dbReference>
<dbReference type="PROSITE" id="PS51273">
    <property type="entry name" value="GATASE_TYPE_1"/>
    <property type="match status" value="1"/>
</dbReference>
<keyword evidence="11" id="KW-1185">Reference proteome</keyword>
<reference evidence="10" key="1">
    <citation type="submission" date="2023-10" db="EMBL/GenBank/DDBJ databases">
        <title>Genome assemblies of two species of porcelain crab, Petrolisthes cinctipes and Petrolisthes manimaculis (Anomura: Porcellanidae).</title>
        <authorList>
            <person name="Angst P."/>
        </authorList>
    </citation>
    <scope>NUCLEOTIDE SEQUENCE</scope>
    <source>
        <strain evidence="10">PB745_01</strain>
        <tissue evidence="10">Gill</tissue>
    </source>
</reference>
<dbReference type="PANTHER" id="PTHR11315:SF0">
    <property type="entry name" value="FOLATE GAMMA-GLUTAMYL HYDROLASE"/>
    <property type="match status" value="1"/>
</dbReference>
<dbReference type="EMBL" id="JAWQEG010000974">
    <property type="protein sequence ID" value="KAK3883602.1"/>
    <property type="molecule type" value="Genomic_DNA"/>
</dbReference>
<dbReference type="GO" id="GO:0005773">
    <property type="term" value="C:vacuole"/>
    <property type="evidence" value="ECO:0007669"/>
    <property type="project" value="TreeGrafter"/>
</dbReference>
<evidence type="ECO:0000256" key="8">
    <source>
        <dbReference type="PROSITE-ProRule" id="PRU00607"/>
    </source>
</evidence>
<keyword evidence="4" id="KW-0964">Secreted</keyword>
<comment type="catalytic activity">
    <reaction evidence="8">
        <text>(6S)-5,6,7,8-tetrahydrofolyl-(gamma-L-Glu)(n) + (n-1) H2O = (6S)-5,6,7,8-tetrahydrofolate + (n-1) L-glutamate</text>
        <dbReference type="Rhea" id="RHEA:56784"/>
        <dbReference type="Rhea" id="RHEA-COMP:14738"/>
        <dbReference type="ChEBI" id="CHEBI:15377"/>
        <dbReference type="ChEBI" id="CHEBI:29985"/>
        <dbReference type="ChEBI" id="CHEBI:57453"/>
        <dbReference type="ChEBI" id="CHEBI:141005"/>
        <dbReference type="EC" id="3.4.19.9"/>
    </reaction>
</comment>
<comment type="subcellular location">
    <subcellularLocation>
        <location evidence="1">Secreted</location>
        <location evidence="1">Extracellular space</location>
    </subcellularLocation>
</comment>
<feature type="active site" description="Proton donor" evidence="7">
    <location>
        <position position="284"/>
    </location>
</feature>
<protein>
    <recommendedName>
        <fullName evidence="3 8">folate gamma-glutamyl hydrolase</fullName>
        <ecNumber evidence="3 8">3.4.19.9</ecNumber>
    </recommendedName>
</protein>
<dbReference type="PROSITE" id="PS51275">
    <property type="entry name" value="PEPTIDASE_C26_GGH"/>
    <property type="match status" value="1"/>
</dbReference>
<dbReference type="SUPFAM" id="SSF52317">
    <property type="entry name" value="Class I glutamine amidotransferase-like"/>
    <property type="match status" value="1"/>
</dbReference>
<comment type="similarity">
    <text evidence="2">Belongs to the peptidase C26 family.</text>
</comment>
<dbReference type="Proteomes" id="UP001286313">
    <property type="component" value="Unassembled WGS sequence"/>
</dbReference>
<evidence type="ECO:0000313" key="11">
    <source>
        <dbReference type="Proteomes" id="UP001286313"/>
    </source>
</evidence>
<accession>A0AAE1FZL0</accession>
<dbReference type="AlphaFoldDB" id="A0AAE1FZL0"/>
<evidence type="ECO:0000256" key="7">
    <source>
        <dbReference type="PIRSR" id="PIRSR615527-1"/>
    </source>
</evidence>
<proteinExistence type="inferred from homology"/>
<evidence type="ECO:0000256" key="3">
    <source>
        <dbReference type="ARBA" id="ARBA00012886"/>
    </source>
</evidence>
<dbReference type="GO" id="GO:0034722">
    <property type="term" value="F:gamma-glutamyl-peptidase activity"/>
    <property type="evidence" value="ECO:0007669"/>
    <property type="project" value="UniProtKB-UniRule"/>
</dbReference>
<evidence type="ECO:0000313" key="10">
    <source>
        <dbReference type="EMBL" id="KAK3883602.1"/>
    </source>
</evidence>
<feature type="signal peptide" evidence="9">
    <location>
        <begin position="1"/>
        <end position="25"/>
    </location>
</feature>
<evidence type="ECO:0000256" key="9">
    <source>
        <dbReference type="SAM" id="SignalP"/>
    </source>
</evidence>
<evidence type="ECO:0000256" key="5">
    <source>
        <dbReference type="ARBA" id="ARBA00022729"/>
    </source>
</evidence>
<dbReference type="InterPro" id="IPR011697">
    <property type="entry name" value="Peptidase_C26"/>
</dbReference>
<feature type="active site" description="Nucleophile" evidence="7 8">
    <location>
        <position position="140"/>
    </location>
</feature>
<dbReference type="Gene3D" id="3.40.50.880">
    <property type="match status" value="2"/>
</dbReference>
<sequence>MEDTRTYFLFPVVLCLLTWVVDCYGLPLDNLNLRPVIGVLAQHPPDSMLVGLEDYNFTSYIAASYVKHLESAGARVVPIFTYREDEYYDNLAQSLNGIVFPGGSVSLTNSSGYGAASRKLYDHVVAANERGVYLPIWGTCLGFQMLAYLAADNTNWLGRCKANNRADPLTLQVGYEVSQVFQEMPEDVKTILTMENVTANFHHWCLTRQVGGHGSILSLYVKTILTMENVTVNFHHWCLTRQKFSTSGLSELFNLLATSFDDDGLEFVSLMEHWTLPIFGSQFHPEKNPFEWANDDKHDAIPHTPNAILSAQYFANFFVNQARGNNQTFASSGEESSLIYNYTPYYTGNTSGFLQSYLFRSDSTLMTNNNNSARTIPDQGITNDIQMHPINIGNNAGDTVVTNPGYYSYQLLEGQRSVPPLLTSLQYVIPEID</sequence>
<dbReference type="GO" id="GO:0005576">
    <property type="term" value="C:extracellular region"/>
    <property type="evidence" value="ECO:0007669"/>
    <property type="project" value="UniProtKB-SubCell"/>
</dbReference>
<evidence type="ECO:0000256" key="2">
    <source>
        <dbReference type="ARBA" id="ARBA00011083"/>
    </source>
</evidence>
<keyword evidence="5 9" id="KW-0732">Signal</keyword>
<dbReference type="InterPro" id="IPR015527">
    <property type="entry name" value="Pept_C26_g-glut_hydrolase"/>
</dbReference>
<keyword evidence="6 8" id="KW-0378">Hydrolase</keyword>
<feature type="chain" id="PRO_5041985387" description="folate gamma-glutamyl hydrolase" evidence="9">
    <location>
        <begin position="26"/>
        <end position="433"/>
    </location>
</feature>
<comment type="caution">
    <text evidence="10">The sequence shown here is derived from an EMBL/GenBank/DDBJ whole genome shotgun (WGS) entry which is preliminary data.</text>
</comment>